<dbReference type="Proteomes" id="UP000033710">
    <property type="component" value="Unassembled WGS sequence"/>
</dbReference>
<keyword evidence="7 9" id="KW-0326">Glycosidase</keyword>
<dbReference type="InterPro" id="IPR037019">
    <property type="entry name" value="Glyco_hydro_7_sf"/>
</dbReference>
<keyword evidence="6" id="KW-0119">Carbohydrate metabolism</keyword>
<dbReference type="RefSeq" id="XP_016590706.1">
    <property type="nucleotide sequence ID" value="XM_016734358.1"/>
</dbReference>
<dbReference type="OrthoDB" id="412382at2759"/>
<feature type="chain" id="PRO_5002455312" description="Glucanase" evidence="10">
    <location>
        <begin position="20"/>
        <end position="363"/>
    </location>
</feature>
<reference evidence="11 12" key="1">
    <citation type="journal article" date="2014" name="BMC Genomics">
        <title>Comparative genomics of the major fungal agents of human and animal Sporotrichosis: Sporothrix schenckii and Sporothrix brasiliensis.</title>
        <authorList>
            <person name="Teixeira M.M."/>
            <person name="de Almeida L.G."/>
            <person name="Kubitschek-Barreira P."/>
            <person name="Alves F.L."/>
            <person name="Kioshima E.S."/>
            <person name="Abadio A.K."/>
            <person name="Fernandes L."/>
            <person name="Derengowski L.S."/>
            <person name="Ferreira K.S."/>
            <person name="Souza R.C."/>
            <person name="Ruiz J.C."/>
            <person name="de Andrade N.C."/>
            <person name="Paes H.C."/>
            <person name="Nicola A.M."/>
            <person name="Albuquerque P."/>
            <person name="Gerber A.L."/>
            <person name="Martins V.P."/>
            <person name="Peconick L.D."/>
            <person name="Neto A.V."/>
            <person name="Chaucanez C.B."/>
            <person name="Silva P.A."/>
            <person name="Cunha O.L."/>
            <person name="de Oliveira F.F."/>
            <person name="dos Santos T.C."/>
            <person name="Barros A.L."/>
            <person name="Soares M.A."/>
            <person name="de Oliveira L.M."/>
            <person name="Marini M.M."/>
            <person name="Villalobos-Duno H."/>
            <person name="Cunha M.M."/>
            <person name="de Hoog S."/>
            <person name="da Silveira J.F."/>
            <person name="Henrissat B."/>
            <person name="Nino-Vega G.A."/>
            <person name="Cisalpino P.S."/>
            <person name="Mora-Montes H.M."/>
            <person name="Almeida S.R."/>
            <person name="Stajich J.E."/>
            <person name="Lopes-Bezerra L.M."/>
            <person name="Vasconcelos A.T."/>
            <person name="Felipe M.S."/>
        </authorList>
    </citation>
    <scope>NUCLEOTIDE SEQUENCE [LARGE SCALE GENOMIC DNA]</scope>
    <source>
        <strain evidence="11 12">1099-18</strain>
    </source>
</reference>
<dbReference type="VEuPathDB" id="FungiDB:SPSK_07701"/>
<dbReference type="PANTHER" id="PTHR33753">
    <property type="entry name" value="1,4-BETA-D-GLUCAN CELLOBIOHYDROLASE B"/>
    <property type="match status" value="1"/>
</dbReference>
<evidence type="ECO:0000313" key="12">
    <source>
        <dbReference type="Proteomes" id="UP000033710"/>
    </source>
</evidence>
<dbReference type="PRINTS" id="PR00734">
    <property type="entry name" value="GLHYDRLASE7"/>
</dbReference>
<evidence type="ECO:0000256" key="1">
    <source>
        <dbReference type="ARBA" id="ARBA00000966"/>
    </source>
</evidence>
<comment type="caution">
    <text evidence="11">The sequence shown here is derived from an EMBL/GenBank/DDBJ whole genome shotgun (WGS) entry which is preliminary data.</text>
</comment>
<keyword evidence="3 9" id="KW-0378">Hydrolase</keyword>
<dbReference type="InterPro" id="IPR013320">
    <property type="entry name" value="ConA-like_dom_sf"/>
</dbReference>
<evidence type="ECO:0000256" key="4">
    <source>
        <dbReference type="ARBA" id="ARBA00023001"/>
    </source>
</evidence>
<comment type="similarity">
    <text evidence="2 9">Belongs to the glycosyl hydrolase 7 (cellulase C) family.</text>
</comment>
<dbReference type="PANTHER" id="PTHR33753:SF1">
    <property type="entry name" value="ENDO-BETA-1,4-GLUCANASE CELB"/>
    <property type="match status" value="1"/>
</dbReference>
<comment type="catalytic activity">
    <reaction evidence="1">
        <text>Endohydrolysis of (1-&gt;4)-beta-D-glucosidic linkages in cellulose, lichenin and cereal beta-D-glucans.</text>
        <dbReference type="EC" id="3.2.1.4"/>
    </reaction>
</comment>
<dbReference type="InterPro" id="IPR001722">
    <property type="entry name" value="Glyco_hydro_7"/>
</dbReference>
<evidence type="ECO:0000256" key="8">
    <source>
        <dbReference type="ARBA" id="ARBA00023326"/>
    </source>
</evidence>
<dbReference type="GO" id="GO:0008810">
    <property type="term" value="F:cellulase activity"/>
    <property type="evidence" value="ECO:0007669"/>
    <property type="project" value="UniProtKB-EC"/>
</dbReference>
<dbReference type="KEGG" id="ssck:SPSK_07701"/>
<reference evidence="11 12" key="2">
    <citation type="journal article" date="2015" name="Eukaryot. Cell">
        <title>Asexual propagation of a virulent clone complex in a human and feline outbreak of sporotrichosis.</title>
        <authorList>
            <person name="Teixeira Mde M."/>
            <person name="Rodrigues A.M."/>
            <person name="Tsui C.K."/>
            <person name="de Almeida L.G."/>
            <person name="Van Diepeningen A.D."/>
            <person name="van den Ende B.G."/>
            <person name="Fernandes G.F."/>
            <person name="Kano R."/>
            <person name="Hamelin R.C."/>
            <person name="Lopes-Bezerra L.M."/>
            <person name="Vasconcelos A.T."/>
            <person name="de Hoog S."/>
            <person name="de Camargo Z.P."/>
            <person name="Felipe M.S."/>
        </authorList>
    </citation>
    <scope>NUCLEOTIDE SEQUENCE [LARGE SCALE GENOMIC DNA]</scope>
    <source>
        <strain evidence="11 12">1099-18</strain>
    </source>
</reference>
<sequence length="363" mass="37150">MAISLSVTLVGLLASLAAGAATGALAGEEHPAIATWRCTSAGGCVQQNTSIVLDRDSKLAVGTAGSRSAADYAAMGVTTSGNALTLHHYVNGQSASPRVYLLDSSTNKYVLMNLQNNQELSVDVDLSSLPCGENGAFYLSEMAADGSGGTGGAGAGAAGGYGYCDAQCQGFCCNEMDILEANSQATAMTPHPCKGSNCDKGGCGYNPYASGQRNFWGPGKTVDTGKVFTVVTQFVASGGRLTSITRKYIQGGRQIDGGGTISSCGSEGGTGGLPGMGEALGRGSKSFISPLFDIEILLLTQVVVLAMSIWNDGAQQMSWLDQGNNGPCAAGQGTPSNIQSQHPDTHVVFSNIRWGDIGTTTKQ</sequence>
<dbReference type="Pfam" id="PF00840">
    <property type="entry name" value="Glyco_hydro_7"/>
    <property type="match status" value="3"/>
</dbReference>
<dbReference type="EMBL" id="AXCR01000004">
    <property type="protein sequence ID" value="KJR88030.1"/>
    <property type="molecule type" value="Genomic_DNA"/>
</dbReference>
<evidence type="ECO:0000256" key="9">
    <source>
        <dbReference type="RuleBase" id="RU361164"/>
    </source>
</evidence>
<dbReference type="SUPFAM" id="SSF49899">
    <property type="entry name" value="Concanavalin A-like lectins/glucanases"/>
    <property type="match status" value="1"/>
</dbReference>
<keyword evidence="4 9" id="KW-0136">Cellulose degradation</keyword>
<evidence type="ECO:0000256" key="3">
    <source>
        <dbReference type="ARBA" id="ARBA00022801"/>
    </source>
</evidence>
<dbReference type="AlphaFoldDB" id="A0A0F2MGS3"/>
<name>A0A0F2MGS3_SPOSC</name>
<evidence type="ECO:0000313" key="11">
    <source>
        <dbReference type="EMBL" id="KJR88030.1"/>
    </source>
</evidence>
<keyword evidence="5" id="KW-0325">Glycoprotein</keyword>
<accession>A0A0F2MGS3</accession>
<evidence type="ECO:0000256" key="2">
    <source>
        <dbReference type="ARBA" id="ARBA00006044"/>
    </source>
</evidence>
<dbReference type="GeneID" id="27669635"/>
<evidence type="ECO:0000256" key="6">
    <source>
        <dbReference type="ARBA" id="ARBA00023277"/>
    </source>
</evidence>
<evidence type="ECO:0000256" key="5">
    <source>
        <dbReference type="ARBA" id="ARBA00023180"/>
    </source>
</evidence>
<gene>
    <name evidence="11" type="ORF">SPSK_07701</name>
</gene>
<evidence type="ECO:0000256" key="10">
    <source>
        <dbReference type="SAM" id="SignalP"/>
    </source>
</evidence>
<proteinExistence type="inferred from homology"/>
<keyword evidence="8 9" id="KW-0624">Polysaccharide degradation</keyword>
<protein>
    <recommendedName>
        <fullName evidence="9">Glucanase</fullName>
        <ecNumber evidence="9">3.2.1.-</ecNumber>
    </recommendedName>
</protein>
<dbReference type="Gene3D" id="2.70.100.10">
    <property type="entry name" value="Glycoside hydrolase, family 7, domain"/>
    <property type="match status" value="2"/>
</dbReference>
<evidence type="ECO:0000256" key="7">
    <source>
        <dbReference type="ARBA" id="ARBA00023295"/>
    </source>
</evidence>
<dbReference type="EC" id="3.2.1.-" evidence="9"/>
<dbReference type="GO" id="GO:0030245">
    <property type="term" value="P:cellulose catabolic process"/>
    <property type="evidence" value="ECO:0007669"/>
    <property type="project" value="UniProtKB-KW"/>
</dbReference>
<feature type="signal peptide" evidence="10">
    <location>
        <begin position="1"/>
        <end position="19"/>
    </location>
</feature>
<keyword evidence="10" id="KW-0732">Signal</keyword>
<organism evidence="11 12">
    <name type="scientific">Sporothrix schenckii 1099-18</name>
    <dbReference type="NCBI Taxonomy" id="1397361"/>
    <lineage>
        <taxon>Eukaryota</taxon>
        <taxon>Fungi</taxon>
        <taxon>Dikarya</taxon>
        <taxon>Ascomycota</taxon>
        <taxon>Pezizomycotina</taxon>
        <taxon>Sordariomycetes</taxon>
        <taxon>Sordariomycetidae</taxon>
        <taxon>Ophiostomatales</taxon>
        <taxon>Ophiostomataceae</taxon>
        <taxon>Sporothrix</taxon>
    </lineage>
</organism>